<dbReference type="Proteomes" id="UP000708208">
    <property type="component" value="Unassembled WGS sequence"/>
</dbReference>
<dbReference type="AlphaFoldDB" id="A0A8J2LEY1"/>
<accession>A0A8J2LEY1</accession>
<reference evidence="1" key="1">
    <citation type="submission" date="2021-06" db="EMBL/GenBank/DDBJ databases">
        <authorList>
            <person name="Hodson N. C."/>
            <person name="Mongue J. A."/>
            <person name="Jaron S. K."/>
        </authorList>
    </citation>
    <scope>NUCLEOTIDE SEQUENCE</scope>
</reference>
<comment type="caution">
    <text evidence="1">The sequence shown here is derived from an EMBL/GenBank/DDBJ whole genome shotgun (WGS) entry which is preliminary data.</text>
</comment>
<dbReference type="EMBL" id="CAJVCH010555654">
    <property type="protein sequence ID" value="CAG7830393.1"/>
    <property type="molecule type" value="Genomic_DNA"/>
</dbReference>
<feature type="non-terminal residue" evidence="1">
    <location>
        <position position="1"/>
    </location>
</feature>
<sequence>ETNNDLQDMIDNQNDNSDEIILQDQPLLQVEVNSLKVQILEKEEITVSEIETGRKG</sequence>
<name>A0A8J2LEY1_9HEXA</name>
<proteinExistence type="predicted"/>
<evidence type="ECO:0000313" key="2">
    <source>
        <dbReference type="Proteomes" id="UP000708208"/>
    </source>
</evidence>
<evidence type="ECO:0000313" key="1">
    <source>
        <dbReference type="EMBL" id="CAG7830393.1"/>
    </source>
</evidence>
<protein>
    <submittedName>
        <fullName evidence="1">Uncharacterized protein</fullName>
    </submittedName>
</protein>
<gene>
    <name evidence="1" type="ORF">AFUS01_LOCUS40198</name>
</gene>
<organism evidence="1 2">
    <name type="scientific">Allacma fusca</name>
    <dbReference type="NCBI Taxonomy" id="39272"/>
    <lineage>
        <taxon>Eukaryota</taxon>
        <taxon>Metazoa</taxon>
        <taxon>Ecdysozoa</taxon>
        <taxon>Arthropoda</taxon>
        <taxon>Hexapoda</taxon>
        <taxon>Collembola</taxon>
        <taxon>Symphypleona</taxon>
        <taxon>Sminthuridae</taxon>
        <taxon>Allacma</taxon>
    </lineage>
</organism>
<keyword evidence="2" id="KW-1185">Reference proteome</keyword>